<keyword evidence="3" id="KW-1185">Reference proteome</keyword>
<dbReference type="OrthoDB" id="2152029at2759"/>
<keyword evidence="1" id="KW-0472">Membrane</keyword>
<dbReference type="HOGENOM" id="CLU_053543_0_0_1"/>
<keyword evidence="1" id="KW-0812">Transmembrane</keyword>
<dbReference type="STRING" id="284592.B5RUE8"/>
<dbReference type="Proteomes" id="UP000000599">
    <property type="component" value="Chromosome F"/>
</dbReference>
<evidence type="ECO:0000313" key="3">
    <source>
        <dbReference type="Proteomes" id="UP000000599"/>
    </source>
</evidence>
<dbReference type="InterPro" id="IPR019436">
    <property type="entry name" value="Say1-like"/>
</dbReference>
<organism evidence="2 3">
    <name type="scientific">Debaryomyces hansenii (strain ATCC 36239 / CBS 767 / BCRC 21394 / JCM 1990 / NBRC 0083 / IGC 2968)</name>
    <name type="common">Yeast</name>
    <name type="synonym">Torulaspora hansenii</name>
    <dbReference type="NCBI Taxonomy" id="284592"/>
    <lineage>
        <taxon>Eukaryota</taxon>
        <taxon>Fungi</taxon>
        <taxon>Dikarya</taxon>
        <taxon>Ascomycota</taxon>
        <taxon>Saccharomycotina</taxon>
        <taxon>Pichiomycetes</taxon>
        <taxon>Debaryomycetaceae</taxon>
        <taxon>Debaryomyces</taxon>
    </lineage>
</organism>
<dbReference type="ESTHER" id="debha-b5rue8">
    <property type="family name" value="Steryl_acetyl_hydrolase"/>
</dbReference>
<dbReference type="PANTHER" id="PTHR36169">
    <property type="entry name" value="ETHANOLAMINE UTILIZATION PROTEIN EUTQ"/>
    <property type="match status" value="1"/>
</dbReference>
<protein>
    <submittedName>
        <fullName evidence="2">DEHA2F11968p</fullName>
    </submittedName>
</protein>
<dbReference type="Gene3D" id="3.40.50.1820">
    <property type="entry name" value="alpha/beta hydrolase"/>
    <property type="match status" value="1"/>
</dbReference>
<dbReference type="InterPro" id="IPR010424">
    <property type="entry name" value="EutQ"/>
</dbReference>
<dbReference type="KEGG" id="dha:DEHA2F11968g"/>
<reference evidence="2 3" key="1">
    <citation type="journal article" date="2004" name="Nature">
        <title>Genome evolution in yeasts.</title>
        <authorList>
            <consortium name="Genolevures"/>
            <person name="Dujon B."/>
            <person name="Sherman D."/>
            <person name="Fischer G."/>
            <person name="Durrens P."/>
            <person name="Casaregola S."/>
            <person name="Lafontaine I."/>
            <person name="de Montigny J."/>
            <person name="Marck C."/>
            <person name="Neuveglise C."/>
            <person name="Talla E."/>
            <person name="Goffard N."/>
            <person name="Frangeul L."/>
            <person name="Aigle M."/>
            <person name="Anthouard V."/>
            <person name="Babour A."/>
            <person name="Barbe V."/>
            <person name="Barnay S."/>
            <person name="Blanchin S."/>
            <person name="Beckerich J.M."/>
            <person name="Beyne E."/>
            <person name="Bleykasten C."/>
            <person name="Boisrame A."/>
            <person name="Boyer J."/>
            <person name="Cattolico L."/>
            <person name="Confanioleri F."/>
            <person name="de Daruvar A."/>
            <person name="Despons L."/>
            <person name="Fabre E."/>
            <person name="Fairhead C."/>
            <person name="Ferry-Dumazet H."/>
            <person name="Groppi A."/>
            <person name="Hantraye F."/>
            <person name="Hennequin C."/>
            <person name="Jauniaux N."/>
            <person name="Joyet P."/>
            <person name="Kachouri R."/>
            <person name="Kerrest A."/>
            <person name="Koszul R."/>
            <person name="Lemaire M."/>
            <person name="Lesur I."/>
            <person name="Ma L."/>
            <person name="Muller H."/>
            <person name="Nicaud J.M."/>
            <person name="Nikolski M."/>
            <person name="Oztas S."/>
            <person name="Ozier-Kalogeropoulos O."/>
            <person name="Pellenz S."/>
            <person name="Potier S."/>
            <person name="Richard G.F."/>
            <person name="Straub M.L."/>
            <person name="Suleau A."/>
            <person name="Swennene D."/>
            <person name="Tekaia F."/>
            <person name="Wesolowski-Louvel M."/>
            <person name="Westhof E."/>
            <person name="Wirth B."/>
            <person name="Zeniou-Meyer M."/>
            <person name="Zivanovic I."/>
            <person name="Bolotin-Fukuhara M."/>
            <person name="Thierry A."/>
            <person name="Bouchier C."/>
            <person name="Caudron B."/>
            <person name="Scarpelli C."/>
            <person name="Gaillardin C."/>
            <person name="Weissenbach J."/>
            <person name="Wincker P."/>
            <person name="Souciet J.L."/>
        </authorList>
    </citation>
    <scope>NUCLEOTIDE SEQUENCE [LARGE SCALE GENOMIC DNA]</scope>
    <source>
        <strain evidence="3">ATCC 36239 / CBS 767 / BCRC 21394 / JCM 1990 / NBRC 0083 / IGC 2968</strain>
    </source>
</reference>
<gene>
    <name evidence="2" type="ordered locus">DEHA2F11968g</name>
</gene>
<dbReference type="InterPro" id="IPR029058">
    <property type="entry name" value="AB_hydrolase_fold"/>
</dbReference>
<dbReference type="OMA" id="IMISLRA"/>
<dbReference type="EMBL" id="CR382138">
    <property type="protein sequence ID" value="CAR66326.1"/>
    <property type="molecule type" value="Genomic_DNA"/>
</dbReference>
<name>B5RUE8_DEBHA</name>
<evidence type="ECO:0000256" key="1">
    <source>
        <dbReference type="SAM" id="Phobius"/>
    </source>
</evidence>
<feature type="transmembrane region" description="Helical" evidence="1">
    <location>
        <begin position="45"/>
        <end position="63"/>
    </location>
</feature>
<dbReference type="SUPFAM" id="SSF53474">
    <property type="entry name" value="alpha/beta-Hydrolases"/>
    <property type="match status" value="1"/>
</dbReference>
<dbReference type="AlphaFoldDB" id="B5RUE8"/>
<sequence length="417" mass="47866">MISLSGLLTLLGIPIRALILAVKFYTVGLPYRKYSNSLKRCLRLLVFRTALSLSVFDAYYISFMSNDFVINKIVPLFHKSITSKLPGYGTRYDKNSLWLVKQPNREPGDPILIYIHGGAYFLQTQPEQIESVLSMYKLIKPDKQARLSILLLDYKLASYGYPFPTQMNQLHETYSNLVTNEGNTNIILMGDSAGGNLTLGYLQFLKKTQLENIVYPSKLVMISPWVKLKPTPDIMVPGNSFYDNSDRDMIAYSQFSEMNKILHITDGNNLNSLQVCPGVNPTQEENWDDIPTLKDPNYDVFVLAGEDESLRDSILDWCQYAFDVPLNTQYKYGNSNNQFDKEGYEYIRKNDPGSCHLRLYIEPWGIHDSCLFFENHLISKIKKQESDPKKSSLDVNHIDDKEFYGLTRIVQFLNDTL</sequence>
<dbReference type="PANTHER" id="PTHR36169:SF1">
    <property type="entry name" value="ACETATE KINASE EUTQ"/>
    <property type="match status" value="1"/>
</dbReference>
<proteinExistence type="predicted"/>
<accession>B5RUE8</accession>
<dbReference type="Pfam" id="PF10340">
    <property type="entry name" value="Say1_Mug180"/>
    <property type="match status" value="1"/>
</dbReference>
<dbReference type="VEuPathDB" id="FungiDB:DEHA2F11968g"/>
<keyword evidence="1" id="KW-1133">Transmembrane helix</keyword>
<dbReference type="GeneID" id="8998949"/>
<dbReference type="eggNOG" id="ENOG502S30A">
    <property type="taxonomic scope" value="Eukaryota"/>
</dbReference>
<dbReference type="InParanoid" id="B5RUE8"/>
<evidence type="ECO:0000313" key="2">
    <source>
        <dbReference type="EMBL" id="CAR66326.1"/>
    </source>
</evidence>
<dbReference type="RefSeq" id="XP_002770801.1">
    <property type="nucleotide sequence ID" value="XM_002770755.1"/>
</dbReference>